<accession>A0A6V7P0M6</accession>
<dbReference type="EMBL" id="LR862144">
    <property type="protein sequence ID" value="CAD1824370.1"/>
    <property type="molecule type" value="Genomic_DNA"/>
</dbReference>
<dbReference type="Gene3D" id="1.20.5.190">
    <property type="match status" value="1"/>
</dbReference>
<dbReference type="SUPFAM" id="SSF52540">
    <property type="entry name" value="P-loop containing nucleoside triphosphate hydrolases"/>
    <property type="match status" value="1"/>
</dbReference>
<dbReference type="PANTHER" id="PTHR23335">
    <property type="entry name" value="CALMODULIN-BINDING TRANSCRIPTION ACTIVATOR CAMTA"/>
    <property type="match status" value="1"/>
</dbReference>
<reference evidence="1" key="1">
    <citation type="submission" date="2020-07" db="EMBL/GenBank/DDBJ databases">
        <authorList>
            <person name="Lin J."/>
        </authorList>
    </citation>
    <scope>NUCLEOTIDE SEQUENCE</scope>
</reference>
<evidence type="ECO:0000313" key="1">
    <source>
        <dbReference type="EMBL" id="CAD1824370.1"/>
    </source>
</evidence>
<dbReference type="Pfam" id="PF00612">
    <property type="entry name" value="IQ"/>
    <property type="match status" value="1"/>
</dbReference>
<dbReference type="PANTHER" id="PTHR23335:SF1">
    <property type="entry name" value="CALMODULIN-BINDING TRANSCRIPTION ACTIVATOR, ISOFORM F"/>
    <property type="match status" value="1"/>
</dbReference>
<dbReference type="SMART" id="SM00015">
    <property type="entry name" value="IQ"/>
    <property type="match status" value="2"/>
</dbReference>
<dbReference type="GO" id="GO:0006357">
    <property type="term" value="P:regulation of transcription by RNA polymerase II"/>
    <property type="evidence" value="ECO:0007669"/>
    <property type="project" value="TreeGrafter"/>
</dbReference>
<dbReference type="GO" id="GO:0005634">
    <property type="term" value="C:nucleus"/>
    <property type="evidence" value="ECO:0007669"/>
    <property type="project" value="TreeGrafter"/>
</dbReference>
<proteinExistence type="predicted"/>
<dbReference type="GO" id="GO:0003712">
    <property type="term" value="F:transcription coregulator activity"/>
    <property type="evidence" value="ECO:0007669"/>
    <property type="project" value="TreeGrafter"/>
</dbReference>
<gene>
    <name evidence="1" type="ORF">CB5_LOCUS7581</name>
</gene>
<dbReference type="GO" id="GO:0003690">
    <property type="term" value="F:double-stranded DNA binding"/>
    <property type="evidence" value="ECO:0007669"/>
    <property type="project" value="TreeGrafter"/>
</dbReference>
<dbReference type="AlphaFoldDB" id="A0A6V7P0M6"/>
<sequence>MNGPKSIINAGVGINFRDANGWTPFIGLHIWKDLFFFPYFCRENMVAALLAAGASAGLVTDPHSTRSSRQNSWFYSVCKRPQRSRCYLLKLPSPVIFSSLTIQECEISKVSAELEADIAVESISQRSAQLRGGSEDELTIKDSLAAVRNATQAAARIQAAFRAHSSGRSRKKLLSCTGRKDFLTLRKHVVKIQAHVRGHQVRKKYREILRAVSVIEKIVLRWRRRGSGLRGFEMNPNRKMVEVEEDEEEEDVAKAAVLRMLGRYQQAKADSSTPDEATSRLRDDFTIIEGDDFMYSS</sequence>
<dbReference type="InterPro" id="IPR027417">
    <property type="entry name" value="P-loop_NTPase"/>
</dbReference>
<protein>
    <submittedName>
        <fullName evidence="1">Uncharacterized protein</fullName>
    </submittedName>
</protein>
<organism evidence="1">
    <name type="scientific">Ananas comosus var. bracteatus</name>
    <name type="common">red pineapple</name>
    <dbReference type="NCBI Taxonomy" id="296719"/>
    <lineage>
        <taxon>Eukaryota</taxon>
        <taxon>Viridiplantae</taxon>
        <taxon>Streptophyta</taxon>
        <taxon>Embryophyta</taxon>
        <taxon>Tracheophyta</taxon>
        <taxon>Spermatophyta</taxon>
        <taxon>Magnoliopsida</taxon>
        <taxon>Liliopsida</taxon>
        <taxon>Poales</taxon>
        <taxon>Bromeliaceae</taxon>
        <taxon>Bromelioideae</taxon>
        <taxon>Ananas</taxon>
    </lineage>
</organism>
<dbReference type="PROSITE" id="PS50096">
    <property type="entry name" value="IQ"/>
    <property type="match status" value="2"/>
</dbReference>
<name>A0A6V7P0M6_ANACO</name>
<dbReference type="InterPro" id="IPR000048">
    <property type="entry name" value="IQ_motif_EF-hand-BS"/>
</dbReference>